<protein>
    <submittedName>
        <fullName evidence="1">Photosystem I reaction center subunit XII</fullName>
    </submittedName>
</protein>
<reference evidence="1 2" key="1">
    <citation type="journal article" date="2010" name="BMC Genomics">
        <title>Recent transfer of an iron-regulated gene from the plastid to the nuclear genome in an oceanic diatom adapted to chronic iron limitation.</title>
        <authorList>
            <person name="Lommer M."/>
            <person name="Roy A.S."/>
            <person name="Schilhabel M."/>
            <person name="Schreiber S."/>
            <person name="Rosenstiel P."/>
            <person name="Laroche J."/>
        </authorList>
    </citation>
    <scope>NUCLEOTIDE SEQUENCE [LARGE SCALE GENOMIC DNA]</scope>
    <source>
        <strain evidence="2">CCMP1005</strain>
    </source>
</reference>
<keyword evidence="1" id="KW-0150">Chloroplast</keyword>
<accession>A0ACA6S0V2</accession>
<name>A0ACA6S0V2_THAOC</name>
<gene>
    <name evidence="1" type="primary">psaM</name>
</gene>
<keyword evidence="1" id="KW-0934">Plastid</keyword>
<dbReference type="Proteomes" id="UP000266841">
    <property type="component" value="Chloroplast Pltd"/>
</dbReference>
<dbReference type="EMBL" id="GU323224">
    <property type="protein sequence ID" value="ADB27482.1"/>
    <property type="molecule type" value="Genomic_DNA"/>
</dbReference>
<keyword evidence="2" id="KW-1185">Reference proteome</keyword>
<proteinExistence type="predicted"/>
<evidence type="ECO:0000313" key="2">
    <source>
        <dbReference type="Proteomes" id="UP000266841"/>
    </source>
</evidence>
<geneLocation type="chloroplast" evidence="1"/>
<evidence type="ECO:0000313" key="1">
    <source>
        <dbReference type="EMBL" id="ADB27482.1"/>
    </source>
</evidence>
<sequence length="30" mass="3243">MLTDFQIYVALMIAGVASVLAIRLGATLYQ</sequence>
<organism evidence="1 2">
    <name type="scientific">Thalassiosira oceanica</name>
    <name type="common">Marine diatom</name>
    <dbReference type="NCBI Taxonomy" id="159749"/>
    <lineage>
        <taxon>Eukaryota</taxon>
        <taxon>Sar</taxon>
        <taxon>Stramenopiles</taxon>
        <taxon>Ochrophyta</taxon>
        <taxon>Bacillariophyta</taxon>
        <taxon>Coscinodiscophyceae</taxon>
        <taxon>Thalassiosirophycidae</taxon>
        <taxon>Thalassiosirales</taxon>
        <taxon>Thalassiosiraceae</taxon>
        <taxon>Thalassiosira</taxon>
    </lineage>
</organism>